<dbReference type="InterPro" id="IPR020806">
    <property type="entry name" value="PKS_PP-bd"/>
</dbReference>
<dbReference type="InterPro" id="IPR006162">
    <property type="entry name" value="Ppantetheine_attach_site"/>
</dbReference>
<evidence type="ECO:0000256" key="1">
    <source>
        <dbReference type="ARBA" id="ARBA00001957"/>
    </source>
</evidence>
<dbReference type="PANTHER" id="PTHR45527:SF1">
    <property type="entry name" value="FATTY ACID SYNTHASE"/>
    <property type="match status" value="1"/>
</dbReference>
<dbReference type="Gene3D" id="3.30.559.10">
    <property type="entry name" value="Chloramphenicol acetyltransferase-like domain"/>
    <property type="match status" value="1"/>
</dbReference>
<dbReference type="SMART" id="SM00823">
    <property type="entry name" value="PKS_PP"/>
    <property type="match status" value="1"/>
</dbReference>
<evidence type="ECO:0000259" key="4">
    <source>
        <dbReference type="PROSITE" id="PS50075"/>
    </source>
</evidence>
<dbReference type="PROSITE" id="PS50075">
    <property type="entry name" value="CARRIER"/>
    <property type="match status" value="1"/>
</dbReference>
<dbReference type="SUPFAM" id="SSF47336">
    <property type="entry name" value="ACP-like"/>
    <property type="match status" value="1"/>
</dbReference>
<evidence type="ECO:0000256" key="2">
    <source>
        <dbReference type="ARBA" id="ARBA00022450"/>
    </source>
</evidence>
<keyword evidence="2" id="KW-0596">Phosphopantetheine</keyword>
<dbReference type="SUPFAM" id="SSF52777">
    <property type="entry name" value="CoA-dependent acyltransferases"/>
    <property type="match status" value="2"/>
</dbReference>
<dbReference type="Proteomes" id="UP000037020">
    <property type="component" value="Unassembled WGS sequence"/>
</dbReference>
<dbReference type="EMBL" id="LGUT01003976">
    <property type="protein sequence ID" value="KOG67417.1"/>
    <property type="molecule type" value="Genomic_DNA"/>
</dbReference>
<feature type="non-terminal residue" evidence="5">
    <location>
        <position position="512"/>
    </location>
</feature>
<dbReference type="InterPro" id="IPR023213">
    <property type="entry name" value="CAT-like_dom_sf"/>
</dbReference>
<evidence type="ECO:0000313" key="6">
    <source>
        <dbReference type="Proteomes" id="UP000037020"/>
    </source>
</evidence>
<dbReference type="CDD" id="cd19540">
    <property type="entry name" value="LCL_NRPS-like"/>
    <property type="match status" value="1"/>
</dbReference>
<comment type="cofactor">
    <cofactor evidence="1">
        <name>pantetheine 4'-phosphate</name>
        <dbReference type="ChEBI" id="CHEBI:47942"/>
    </cofactor>
</comment>
<dbReference type="Pfam" id="PF00668">
    <property type="entry name" value="Condensation"/>
    <property type="match status" value="1"/>
</dbReference>
<dbReference type="Gene3D" id="1.10.1200.10">
    <property type="entry name" value="ACP-like"/>
    <property type="match status" value="1"/>
</dbReference>
<dbReference type="Gene3D" id="3.30.559.30">
    <property type="entry name" value="Nonribosomal peptide synthetase, condensation domain"/>
    <property type="match status" value="1"/>
</dbReference>
<feature type="domain" description="Carrier" evidence="4">
    <location>
        <begin position="14"/>
        <end position="89"/>
    </location>
</feature>
<reference evidence="5 6" key="1">
    <citation type="submission" date="2015-07" db="EMBL/GenBank/DDBJ databases">
        <authorList>
            <person name="Ju K.-S."/>
            <person name="Doroghazi J.R."/>
            <person name="Metcalf W.W."/>
        </authorList>
    </citation>
    <scope>NUCLEOTIDE SEQUENCE [LARGE SCALE GENOMIC DNA]</scope>
    <source>
        <strain evidence="5 6">NRRL B-3589</strain>
    </source>
</reference>
<dbReference type="InterPro" id="IPR036736">
    <property type="entry name" value="ACP-like_sf"/>
</dbReference>
<feature type="non-terminal residue" evidence="5">
    <location>
        <position position="1"/>
    </location>
</feature>
<dbReference type="PROSITE" id="PS00012">
    <property type="entry name" value="PHOSPHOPANTETHEINE"/>
    <property type="match status" value="1"/>
</dbReference>
<name>A0ABR5ITY4_9ACTN</name>
<proteinExistence type="predicted"/>
<comment type="caution">
    <text evidence="5">The sequence shown here is derived from an EMBL/GenBank/DDBJ whole genome shotgun (WGS) entry which is preliminary data.</text>
</comment>
<gene>
    <name evidence="5" type="ORF">ADK38_41300</name>
</gene>
<protein>
    <recommendedName>
        <fullName evidence="4">Carrier domain-containing protein</fullName>
    </recommendedName>
</protein>
<accession>A0ABR5ITY4</accession>
<dbReference type="InterPro" id="IPR009081">
    <property type="entry name" value="PP-bd_ACP"/>
</dbReference>
<evidence type="ECO:0000256" key="3">
    <source>
        <dbReference type="ARBA" id="ARBA00022553"/>
    </source>
</evidence>
<sequence length="512" mass="55267">LPAPDYALGKTGRAPRSPQEEILCGIFAEVLGVAHVTIDDSFFDLGGHSLLATQLVSRVRAALDVELSIRQLFEEPTVAGLATVTGASGAARAALAPRDRGHRVPASFAQKRLWFLGQFEGPNATYNLPAALRLTGRLDRAALRHALDDVVARHESLRTVFAEDAEGPYQRVLDAAAGRPELTVTAVTEEALPEELRRAARHGFDLTTEIPVRATLFELTADEHVLLLLVHHIAGDGWSMGRLAADFSTAYAARRAGTAPDWAPLPVQYADYTLWQRETLGDENDPDSPVARQLAYWKSALANLPEELELPTDRPRPAASANRGGHLAFEVPAGLHAALAALAKERRASLFMLVQTALATLYARLGAGTDIPLGTPVAGRTDDALEDLVGFFVNTLVLRTDVSGDPTFAELIDRVRETDLAAYAHQDVPFERLVEAVNPARSLARHPLFQTSLTFETDRRRALDAIDALPGLTAVPQPVDTRVAKFDLDFNLAETYGPDGAPAGLGGVVEYS</sequence>
<organism evidence="5 6">
    <name type="scientific">Streptomyces varsoviensis</name>
    <dbReference type="NCBI Taxonomy" id="67373"/>
    <lineage>
        <taxon>Bacteria</taxon>
        <taxon>Bacillati</taxon>
        <taxon>Actinomycetota</taxon>
        <taxon>Actinomycetes</taxon>
        <taxon>Kitasatosporales</taxon>
        <taxon>Streptomycetaceae</taxon>
        <taxon>Streptomyces</taxon>
    </lineage>
</organism>
<evidence type="ECO:0000313" key="5">
    <source>
        <dbReference type="EMBL" id="KOG67417.1"/>
    </source>
</evidence>
<dbReference type="PANTHER" id="PTHR45527">
    <property type="entry name" value="NONRIBOSOMAL PEPTIDE SYNTHETASE"/>
    <property type="match status" value="1"/>
</dbReference>
<dbReference type="Pfam" id="PF00550">
    <property type="entry name" value="PP-binding"/>
    <property type="match status" value="1"/>
</dbReference>
<keyword evidence="3" id="KW-0597">Phosphoprotein</keyword>
<keyword evidence="6" id="KW-1185">Reference proteome</keyword>
<dbReference type="InterPro" id="IPR001242">
    <property type="entry name" value="Condensation_dom"/>
</dbReference>